<dbReference type="CDD" id="cd06173">
    <property type="entry name" value="MFS_MefA_like"/>
    <property type="match status" value="1"/>
</dbReference>
<feature type="transmembrane region" description="Helical" evidence="6">
    <location>
        <begin position="239"/>
        <end position="259"/>
    </location>
</feature>
<feature type="transmembrane region" description="Helical" evidence="6">
    <location>
        <begin position="22"/>
        <end position="43"/>
    </location>
</feature>
<dbReference type="InterPro" id="IPR011701">
    <property type="entry name" value="MFS"/>
</dbReference>
<feature type="transmembrane region" description="Helical" evidence="6">
    <location>
        <begin position="117"/>
        <end position="139"/>
    </location>
</feature>
<dbReference type="PANTHER" id="PTHR23513:SF6">
    <property type="entry name" value="MAJOR FACILITATOR SUPERFAMILY ASSOCIATED DOMAIN-CONTAINING PROTEIN"/>
    <property type="match status" value="1"/>
</dbReference>
<feature type="transmembrane region" description="Helical" evidence="6">
    <location>
        <begin position="364"/>
        <end position="389"/>
    </location>
</feature>
<keyword evidence="2" id="KW-1003">Cell membrane</keyword>
<dbReference type="Proteomes" id="UP001228044">
    <property type="component" value="Unassembled WGS sequence"/>
</dbReference>
<evidence type="ECO:0000256" key="3">
    <source>
        <dbReference type="ARBA" id="ARBA00022692"/>
    </source>
</evidence>
<protein>
    <submittedName>
        <fullName evidence="7">MFS transporter</fullName>
    </submittedName>
</protein>
<dbReference type="Pfam" id="PF07690">
    <property type="entry name" value="MFS_1"/>
    <property type="match status" value="1"/>
</dbReference>
<dbReference type="EMBL" id="JAUHHC010000005">
    <property type="protein sequence ID" value="MDN3922662.1"/>
    <property type="molecule type" value="Genomic_DNA"/>
</dbReference>
<accession>A0ABT8DYK9</accession>
<evidence type="ECO:0000256" key="5">
    <source>
        <dbReference type="ARBA" id="ARBA00023136"/>
    </source>
</evidence>
<name>A0ABT8DYK9_9BURK</name>
<feature type="transmembrane region" description="Helical" evidence="6">
    <location>
        <begin position="160"/>
        <end position="177"/>
    </location>
</feature>
<feature type="transmembrane region" description="Helical" evidence="6">
    <location>
        <begin position="395"/>
        <end position="416"/>
    </location>
</feature>
<sequence>MSTPAPAVASAARRALLANANFRWLIAGGLLSMLGDQFTLLALPWLVMAIDRDPLVLGTVLALGSLPRAGFILVGGAIVDRHSPKTVLLLTKWINAALLALLAALVISGAATLPAVYALSLAIGLATAFSYPAGSAILPQAVPAELLQPANGLMMAARQTVLLLGPVLAGLLVAGGGEPGLSARGLALAFGFDALSFAVSAWTLMRVRTASAAAKTRQPVFAAIAEALRSCWADRELRALLLYFAAIAFFVGGPIQVALPVLASERLPGGAASLGLMLAVHGLGMLAGMAVSGLRPQWRLSTLGGTLLLIDAVAGGVFLVFGHVHAAWQGAALLLPLGALAGFMQVAVFSWLQRRIAPAMLGRSMALFMFIVMGLAPLAAAAAGAALRVLDVTELFTAAALCLLAVVSIGTLFTPIRRIAYLAQR</sequence>
<dbReference type="RefSeq" id="WP_290360956.1">
    <property type="nucleotide sequence ID" value="NZ_JAUHHC010000005.1"/>
</dbReference>
<dbReference type="SUPFAM" id="SSF103473">
    <property type="entry name" value="MFS general substrate transporter"/>
    <property type="match status" value="1"/>
</dbReference>
<keyword evidence="8" id="KW-1185">Reference proteome</keyword>
<dbReference type="InterPro" id="IPR036259">
    <property type="entry name" value="MFS_trans_sf"/>
</dbReference>
<evidence type="ECO:0000256" key="2">
    <source>
        <dbReference type="ARBA" id="ARBA00022475"/>
    </source>
</evidence>
<feature type="transmembrane region" description="Helical" evidence="6">
    <location>
        <begin position="183"/>
        <end position="205"/>
    </location>
</feature>
<comment type="subcellular location">
    <subcellularLocation>
        <location evidence="1">Cell membrane</location>
        <topology evidence="1">Multi-pass membrane protein</topology>
    </subcellularLocation>
</comment>
<organism evidence="7 8">
    <name type="scientific">Roseateles violae</name>
    <dbReference type="NCBI Taxonomy" id="3058042"/>
    <lineage>
        <taxon>Bacteria</taxon>
        <taxon>Pseudomonadati</taxon>
        <taxon>Pseudomonadota</taxon>
        <taxon>Betaproteobacteria</taxon>
        <taxon>Burkholderiales</taxon>
        <taxon>Sphaerotilaceae</taxon>
        <taxon>Roseateles</taxon>
    </lineage>
</organism>
<feature type="transmembrane region" description="Helical" evidence="6">
    <location>
        <begin position="55"/>
        <end position="78"/>
    </location>
</feature>
<keyword evidence="5 6" id="KW-0472">Membrane</keyword>
<dbReference type="Gene3D" id="1.20.1250.20">
    <property type="entry name" value="MFS general substrate transporter like domains"/>
    <property type="match status" value="1"/>
</dbReference>
<evidence type="ECO:0000313" key="8">
    <source>
        <dbReference type="Proteomes" id="UP001228044"/>
    </source>
</evidence>
<evidence type="ECO:0000313" key="7">
    <source>
        <dbReference type="EMBL" id="MDN3922662.1"/>
    </source>
</evidence>
<proteinExistence type="predicted"/>
<reference evidence="7 8" key="1">
    <citation type="submission" date="2023-06" db="EMBL/GenBank/DDBJ databases">
        <title>Pelomonas sp. PFR6 16S ribosomal RNA gene Genome sequencing and assembly.</title>
        <authorList>
            <person name="Woo H."/>
        </authorList>
    </citation>
    <scope>NUCLEOTIDE SEQUENCE [LARGE SCALE GENOMIC DNA]</scope>
    <source>
        <strain evidence="7 8">PFR6</strain>
    </source>
</reference>
<evidence type="ECO:0000256" key="4">
    <source>
        <dbReference type="ARBA" id="ARBA00022989"/>
    </source>
</evidence>
<evidence type="ECO:0000256" key="6">
    <source>
        <dbReference type="SAM" id="Phobius"/>
    </source>
</evidence>
<gene>
    <name evidence="7" type="ORF">QWJ38_20410</name>
</gene>
<feature type="transmembrane region" description="Helical" evidence="6">
    <location>
        <begin position="90"/>
        <end position="111"/>
    </location>
</feature>
<comment type="caution">
    <text evidence="7">The sequence shown here is derived from an EMBL/GenBank/DDBJ whole genome shotgun (WGS) entry which is preliminary data.</text>
</comment>
<feature type="transmembrane region" description="Helical" evidence="6">
    <location>
        <begin position="303"/>
        <end position="324"/>
    </location>
</feature>
<evidence type="ECO:0000256" key="1">
    <source>
        <dbReference type="ARBA" id="ARBA00004651"/>
    </source>
</evidence>
<feature type="transmembrane region" description="Helical" evidence="6">
    <location>
        <begin position="330"/>
        <end position="352"/>
    </location>
</feature>
<keyword evidence="3 6" id="KW-0812">Transmembrane</keyword>
<keyword evidence="4 6" id="KW-1133">Transmembrane helix</keyword>
<dbReference type="PANTHER" id="PTHR23513">
    <property type="entry name" value="INTEGRAL MEMBRANE EFFLUX PROTEIN-RELATED"/>
    <property type="match status" value="1"/>
</dbReference>
<feature type="transmembrane region" description="Helical" evidence="6">
    <location>
        <begin position="271"/>
        <end position="291"/>
    </location>
</feature>